<proteinExistence type="predicted"/>
<name>A0A061EEA7_THECC</name>
<evidence type="ECO:0000313" key="3">
    <source>
        <dbReference type="Proteomes" id="UP000026915"/>
    </source>
</evidence>
<dbReference type="EMBL" id="CM001882">
    <property type="protein sequence ID" value="EOY03320.1"/>
    <property type="molecule type" value="Genomic_DNA"/>
</dbReference>
<accession>A0A061EEA7</accession>
<evidence type="ECO:0000256" key="1">
    <source>
        <dbReference type="SAM" id="MobiDB-lite"/>
    </source>
</evidence>
<dbReference type="AlphaFoldDB" id="A0A061EEA7"/>
<dbReference type="Proteomes" id="UP000026915">
    <property type="component" value="Chromosome 4"/>
</dbReference>
<sequence length="105" mass="12279">MGWIPSKGEIIFKSWQSLERMAHTSIDLKEKDKEKVEKVTIKNYRPRKVFSIRDFPPGCGKGATLVSREDYVNEQQGENNVDEEDLQEAEVDLEDDPVNEYEFRQ</sequence>
<dbReference type="HOGENOM" id="CLU_2241524_0_0_1"/>
<evidence type="ECO:0000313" key="2">
    <source>
        <dbReference type="EMBL" id="EOY03320.1"/>
    </source>
</evidence>
<protein>
    <submittedName>
        <fullName evidence="2">Uncharacterized protein</fullName>
    </submittedName>
</protein>
<feature type="region of interest" description="Disordered" evidence="1">
    <location>
        <begin position="70"/>
        <end position="105"/>
    </location>
</feature>
<gene>
    <name evidence="2" type="ORF">TCM_018223</name>
</gene>
<dbReference type="Gramene" id="EOY03320">
    <property type="protein sequence ID" value="EOY03320"/>
    <property type="gene ID" value="TCM_018223"/>
</dbReference>
<dbReference type="InParanoid" id="A0A061EEA7"/>
<reference evidence="2 3" key="1">
    <citation type="journal article" date="2013" name="Genome Biol.">
        <title>The genome sequence of the most widely cultivated cacao type and its use to identify candidate genes regulating pod color.</title>
        <authorList>
            <person name="Motamayor J.C."/>
            <person name="Mockaitis K."/>
            <person name="Schmutz J."/>
            <person name="Haiminen N."/>
            <person name="Iii D.L."/>
            <person name="Cornejo O."/>
            <person name="Findley S.D."/>
            <person name="Zheng P."/>
            <person name="Utro F."/>
            <person name="Royaert S."/>
            <person name="Saski C."/>
            <person name="Jenkins J."/>
            <person name="Podicheti R."/>
            <person name="Zhao M."/>
            <person name="Scheffler B.E."/>
            <person name="Stack J.C."/>
            <person name="Feltus F.A."/>
            <person name="Mustiga G.M."/>
            <person name="Amores F."/>
            <person name="Phillips W."/>
            <person name="Marelli J.P."/>
            <person name="May G.D."/>
            <person name="Shapiro H."/>
            <person name="Ma J."/>
            <person name="Bustamante C.D."/>
            <person name="Schnell R.J."/>
            <person name="Main D."/>
            <person name="Gilbert D."/>
            <person name="Parida L."/>
            <person name="Kuhn D.N."/>
        </authorList>
    </citation>
    <scope>NUCLEOTIDE SEQUENCE [LARGE SCALE GENOMIC DNA]</scope>
    <source>
        <strain evidence="3">cv. Matina 1-6</strain>
    </source>
</reference>
<keyword evidence="3" id="KW-1185">Reference proteome</keyword>
<organism evidence="2 3">
    <name type="scientific">Theobroma cacao</name>
    <name type="common">Cacao</name>
    <name type="synonym">Cocoa</name>
    <dbReference type="NCBI Taxonomy" id="3641"/>
    <lineage>
        <taxon>Eukaryota</taxon>
        <taxon>Viridiplantae</taxon>
        <taxon>Streptophyta</taxon>
        <taxon>Embryophyta</taxon>
        <taxon>Tracheophyta</taxon>
        <taxon>Spermatophyta</taxon>
        <taxon>Magnoliopsida</taxon>
        <taxon>eudicotyledons</taxon>
        <taxon>Gunneridae</taxon>
        <taxon>Pentapetalae</taxon>
        <taxon>rosids</taxon>
        <taxon>malvids</taxon>
        <taxon>Malvales</taxon>
        <taxon>Malvaceae</taxon>
        <taxon>Byttnerioideae</taxon>
        <taxon>Theobroma</taxon>
    </lineage>
</organism>
<feature type="compositionally biased region" description="Acidic residues" evidence="1">
    <location>
        <begin position="80"/>
        <end position="99"/>
    </location>
</feature>